<feature type="transmembrane region" description="Helical" evidence="7">
    <location>
        <begin position="163"/>
        <end position="179"/>
    </location>
</feature>
<evidence type="ECO:0000256" key="3">
    <source>
        <dbReference type="ARBA" id="ARBA00022475"/>
    </source>
</evidence>
<keyword evidence="5 7" id="KW-1133">Transmembrane helix</keyword>
<sequence length="209" mass="22916">MSPNWKLILQIFLTFLKIGPITFGGGYAMIPMIEREVVIKRKWLQNREVADIFAIAGSAPGAIAINSAVFIGYRIAKIKGAFAALFGVLLPTFLIVILLSITFIYVKGNPIIEAAFQGIRPAVVALIAFAGYKIGRTALYDKTTIVTSILTIAALFYLNIHPVLIILIGIVTGIVLVKVKNSLGIATKLEKESDIKHKKDFFNVNSIRR</sequence>
<dbReference type="EMBL" id="JAGYPJ010000001">
    <property type="protein sequence ID" value="MBS4199850.1"/>
    <property type="molecule type" value="Genomic_DNA"/>
</dbReference>
<reference evidence="8 9" key="1">
    <citation type="submission" date="2021-05" db="EMBL/GenBank/DDBJ databases">
        <title>Novel Bacillus species.</title>
        <authorList>
            <person name="Liu G."/>
        </authorList>
    </citation>
    <scope>NUCLEOTIDE SEQUENCE [LARGE SCALE GENOMIC DNA]</scope>
    <source>
        <strain evidence="8 9">FJAT-49732</strain>
    </source>
</reference>
<evidence type="ECO:0000256" key="7">
    <source>
        <dbReference type="SAM" id="Phobius"/>
    </source>
</evidence>
<dbReference type="RefSeq" id="WP_213110486.1">
    <property type="nucleotide sequence ID" value="NZ_JAGYPJ010000001.1"/>
</dbReference>
<dbReference type="GO" id="GO:0015109">
    <property type="term" value="F:chromate transmembrane transporter activity"/>
    <property type="evidence" value="ECO:0007669"/>
    <property type="project" value="InterPro"/>
</dbReference>
<evidence type="ECO:0000313" key="8">
    <source>
        <dbReference type="EMBL" id="MBS4199850.1"/>
    </source>
</evidence>
<accession>A0A942YLP1</accession>
<dbReference type="InterPro" id="IPR003370">
    <property type="entry name" value="Chromate_transpt"/>
</dbReference>
<comment type="subcellular location">
    <subcellularLocation>
        <location evidence="1">Cell membrane</location>
        <topology evidence="1">Multi-pass membrane protein</topology>
    </subcellularLocation>
</comment>
<keyword evidence="9" id="KW-1185">Reference proteome</keyword>
<keyword evidence="3" id="KW-1003">Cell membrane</keyword>
<organism evidence="8 9">
    <name type="scientific">Lederbergia citrisecunda</name>
    <dbReference type="NCBI Taxonomy" id="2833583"/>
    <lineage>
        <taxon>Bacteria</taxon>
        <taxon>Bacillati</taxon>
        <taxon>Bacillota</taxon>
        <taxon>Bacilli</taxon>
        <taxon>Bacillales</taxon>
        <taxon>Bacillaceae</taxon>
        <taxon>Lederbergia</taxon>
    </lineage>
</organism>
<feature type="transmembrane region" description="Helical" evidence="7">
    <location>
        <begin position="80"/>
        <end position="105"/>
    </location>
</feature>
<protein>
    <submittedName>
        <fullName evidence="8">Chromate transporter</fullName>
    </submittedName>
</protein>
<gene>
    <name evidence="8" type="ORF">KHA93_09290</name>
</gene>
<dbReference type="Proteomes" id="UP000682713">
    <property type="component" value="Unassembled WGS sequence"/>
</dbReference>
<evidence type="ECO:0000313" key="9">
    <source>
        <dbReference type="Proteomes" id="UP000682713"/>
    </source>
</evidence>
<name>A0A942YLP1_9BACI</name>
<comment type="similarity">
    <text evidence="2">Belongs to the chromate ion transporter (CHR) (TC 2.A.51) family.</text>
</comment>
<comment type="caution">
    <text evidence="8">The sequence shown here is derived from an EMBL/GenBank/DDBJ whole genome shotgun (WGS) entry which is preliminary data.</text>
</comment>
<keyword evidence="6 7" id="KW-0472">Membrane</keyword>
<evidence type="ECO:0000256" key="1">
    <source>
        <dbReference type="ARBA" id="ARBA00004651"/>
    </source>
</evidence>
<feature type="transmembrane region" description="Helical" evidence="7">
    <location>
        <begin position="50"/>
        <end position="73"/>
    </location>
</feature>
<dbReference type="InterPro" id="IPR052518">
    <property type="entry name" value="CHR_Transporter"/>
</dbReference>
<feature type="transmembrane region" description="Helical" evidence="7">
    <location>
        <begin position="7"/>
        <end position="30"/>
    </location>
</feature>
<keyword evidence="4 7" id="KW-0812">Transmembrane</keyword>
<evidence type="ECO:0000256" key="6">
    <source>
        <dbReference type="ARBA" id="ARBA00023136"/>
    </source>
</evidence>
<dbReference type="Pfam" id="PF02417">
    <property type="entry name" value="Chromate_transp"/>
    <property type="match status" value="1"/>
</dbReference>
<feature type="transmembrane region" description="Helical" evidence="7">
    <location>
        <begin position="111"/>
        <end position="132"/>
    </location>
</feature>
<evidence type="ECO:0000256" key="4">
    <source>
        <dbReference type="ARBA" id="ARBA00022692"/>
    </source>
</evidence>
<dbReference type="PANTHER" id="PTHR43663">
    <property type="entry name" value="CHROMATE TRANSPORT PROTEIN-RELATED"/>
    <property type="match status" value="1"/>
</dbReference>
<evidence type="ECO:0000256" key="2">
    <source>
        <dbReference type="ARBA" id="ARBA00005262"/>
    </source>
</evidence>
<proteinExistence type="inferred from homology"/>
<dbReference type="AlphaFoldDB" id="A0A942YLP1"/>
<evidence type="ECO:0000256" key="5">
    <source>
        <dbReference type="ARBA" id="ARBA00022989"/>
    </source>
</evidence>
<dbReference type="PANTHER" id="PTHR43663:SF1">
    <property type="entry name" value="CHROMATE TRANSPORTER"/>
    <property type="match status" value="1"/>
</dbReference>
<dbReference type="GO" id="GO:0005886">
    <property type="term" value="C:plasma membrane"/>
    <property type="evidence" value="ECO:0007669"/>
    <property type="project" value="UniProtKB-SubCell"/>
</dbReference>